<dbReference type="Proteomes" id="UP001302494">
    <property type="component" value="Chromosome"/>
</dbReference>
<evidence type="ECO:0000313" key="1">
    <source>
        <dbReference type="EMBL" id="WNM63665.1"/>
    </source>
</evidence>
<organism evidence="1 2">
    <name type="scientific">Candidatus Nitrospira neomarina</name>
    <dbReference type="NCBI Taxonomy" id="3020899"/>
    <lineage>
        <taxon>Bacteria</taxon>
        <taxon>Pseudomonadati</taxon>
        <taxon>Nitrospirota</taxon>
        <taxon>Nitrospiria</taxon>
        <taxon>Nitrospirales</taxon>
        <taxon>Nitrospiraceae</taxon>
        <taxon>Nitrospira</taxon>
    </lineage>
</organism>
<sequence length="61" mass="6876">MGSGKSAENVGVQKLAELSLALEQHDRHESFETVRLKLFALQQELARVQYCPEHEVAQHST</sequence>
<dbReference type="AlphaFoldDB" id="A0AA96GNW7"/>
<dbReference type="SUPFAM" id="SSF47226">
    <property type="entry name" value="Histidine-containing phosphotransfer domain, HPT domain"/>
    <property type="match status" value="1"/>
</dbReference>
<accession>A0AA96GNW7</accession>
<dbReference type="GO" id="GO:0000160">
    <property type="term" value="P:phosphorelay signal transduction system"/>
    <property type="evidence" value="ECO:0007669"/>
    <property type="project" value="InterPro"/>
</dbReference>
<dbReference type="EMBL" id="CP116968">
    <property type="protein sequence ID" value="WNM63665.1"/>
    <property type="molecule type" value="Genomic_DNA"/>
</dbReference>
<dbReference type="KEGG" id="nneo:PQG83_07895"/>
<keyword evidence="2" id="KW-1185">Reference proteome</keyword>
<proteinExistence type="predicted"/>
<dbReference type="RefSeq" id="WP_312749167.1">
    <property type="nucleotide sequence ID" value="NZ_CP116968.1"/>
</dbReference>
<gene>
    <name evidence="1" type="ORF">PQG83_07895</name>
</gene>
<name>A0AA96GNW7_9BACT</name>
<protein>
    <submittedName>
        <fullName evidence="1">Uncharacterized protein</fullName>
    </submittedName>
</protein>
<dbReference type="InterPro" id="IPR036641">
    <property type="entry name" value="HPT_dom_sf"/>
</dbReference>
<reference evidence="1 2" key="1">
    <citation type="submission" date="2023-01" db="EMBL/GenBank/DDBJ databases">
        <title>Cultivation and genomic characterization of new, ubiquitous marine nitrite-oxidizing bacteria from the Nitrospirales.</title>
        <authorList>
            <person name="Mueller A.J."/>
            <person name="Daebeler A."/>
            <person name="Herbold C.W."/>
            <person name="Kirkegaard R.H."/>
            <person name="Daims H."/>
        </authorList>
    </citation>
    <scope>NUCLEOTIDE SEQUENCE [LARGE SCALE GENOMIC DNA]</scope>
    <source>
        <strain evidence="1 2">DK</strain>
    </source>
</reference>
<evidence type="ECO:0000313" key="2">
    <source>
        <dbReference type="Proteomes" id="UP001302494"/>
    </source>
</evidence>